<name>A0A974SAI5_9CAUL</name>
<accession>A0A974SAI5</accession>
<protein>
    <submittedName>
        <fullName evidence="1">Uncharacterized protein</fullName>
    </submittedName>
</protein>
<organism evidence="1">
    <name type="scientific">Phenylobacterium glaciei</name>
    <dbReference type="NCBI Taxonomy" id="2803784"/>
    <lineage>
        <taxon>Bacteria</taxon>
        <taxon>Pseudomonadati</taxon>
        <taxon>Pseudomonadota</taxon>
        <taxon>Alphaproteobacteria</taxon>
        <taxon>Caulobacterales</taxon>
        <taxon>Caulobacteraceae</taxon>
        <taxon>Phenylobacterium</taxon>
    </lineage>
</organism>
<proteinExistence type="predicted"/>
<dbReference type="EMBL" id="CP068570">
    <property type="protein sequence ID" value="QQZ51768.1"/>
    <property type="molecule type" value="Genomic_DNA"/>
</dbReference>
<gene>
    <name evidence="1" type="ORF">JKL49_13215</name>
</gene>
<sequence length="189" mass="21296">MEVHLQFWPDNHHTAALLILACAHQQDWAAVDALLDPQRLEQFPARAFDRYRCGGAAAISDARNPAHHPDMVKNRVAKTGHLDHVALVWPAELGFADEAFDVLDAAKLGPAGEPGDTLGINAYRSHMVFPAAYTQLRANPRFVKLCARLGLVEYWHETQQWPDCAETVPYDFKGECEKYRDYPKDKFVA</sequence>
<dbReference type="AlphaFoldDB" id="A0A974SAI5"/>
<reference evidence="1" key="1">
    <citation type="submission" date="2021-01" db="EMBL/GenBank/DDBJ databases">
        <title>Genome sequence of Phenylobacterium sp. 20VBR1 isolated from a valley glaceir, Ny-Alesund, Svalbard.</title>
        <authorList>
            <person name="Thomas F.A."/>
            <person name="Krishnan K.P."/>
            <person name="Sinha R.K."/>
        </authorList>
    </citation>
    <scope>NUCLEOTIDE SEQUENCE</scope>
    <source>
        <strain evidence="1">20VBR1</strain>
    </source>
</reference>
<evidence type="ECO:0000313" key="1">
    <source>
        <dbReference type="EMBL" id="QQZ51768.1"/>
    </source>
</evidence>